<evidence type="ECO:0000313" key="1">
    <source>
        <dbReference type="EMBL" id="PIL32809.1"/>
    </source>
</evidence>
<evidence type="ECO:0000313" key="2">
    <source>
        <dbReference type="Proteomes" id="UP000230002"/>
    </source>
</evidence>
<organism evidence="1 2">
    <name type="scientific">Ganoderma sinense ZZ0214-1</name>
    <dbReference type="NCBI Taxonomy" id="1077348"/>
    <lineage>
        <taxon>Eukaryota</taxon>
        <taxon>Fungi</taxon>
        <taxon>Dikarya</taxon>
        <taxon>Basidiomycota</taxon>
        <taxon>Agaricomycotina</taxon>
        <taxon>Agaricomycetes</taxon>
        <taxon>Polyporales</taxon>
        <taxon>Polyporaceae</taxon>
        <taxon>Ganoderma</taxon>
    </lineage>
</organism>
<sequence length="138" mass="15497">MMSTAGPTKGLVGHMHLLEYRSRLNVEILAVVQLSTRKAISEEHISSPVCGHRVYRSEERRREGCKSVRGGLGGDSKETEETIDVAASRNSMPSWADNSASSQPIEGPLWHATDSSYWRHDFGYSRYGALCEHKYDER</sequence>
<comment type="caution">
    <text evidence="1">The sequence shown here is derived from an EMBL/GenBank/DDBJ whole genome shotgun (WGS) entry which is preliminary data.</text>
</comment>
<reference evidence="1 2" key="1">
    <citation type="journal article" date="2015" name="Sci. Rep.">
        <title>Chromosome-level genome map provides insights into diverse defense mechanisms in the medicinal fungus Ganoderma sinense.</title>
        <authorList>
            <person name="Zhu Y."/>
            <person name="Xu J."/>
            <person name="Sun C."/>
            <person name="Zhou S."/>
            <person name="Xu H."/>
            <person name="Nelson D.R."/>
            <person name="Qian J."/>
            <person name="Song J."/>
            <person name="Luo H."/>
            <person name="Xiang L."/>
            <person name="Li Y."/>
            <person name="Xu Z."/>
            <person name="Ji A."/>
            <person name="Wang L."/>
            <person name="Lu S."/>
            <person name="Hayward A."/>
            <person name="Sun W."/>
            <person name="Li X."/>
            <person name="Schwartz D.C."/>
            <person name="Wang Y."/>
            <person name="Chen S."/>
        </authorList>
    </citation>
    <scope>NUCLEOTIDE SEQUENCE [LARGE SCALE GENOMIC DNA]</scope>
    <source>
        <strain evidence="1 2">ZZ0214-1</strain>
    </source>
</reference>
<keyword evidence="2" id="KW-1185">Reference proteome</keyword>
<dbReference type="EMBL" id="AYKW01000009">
    <property type="protein sequence ID" value="PIL32809.1"/>
    <property type="molecule type" value="Genomic_DNA"/>
</dbReference>
<dbReference type="Proteomes" id="UP000230002">
    <property type="component" value="Unassembled WGS sequence"/>
</dbReference>
<protein>
    <submittedName>
        <fullName evidence="1">Uncharacterized protein</fullName>
    </submittedName>
</protein>
<dbReference type="AlphaFoldDB" id="A0A2G8SGB5"/>
<proteinExistence type="predicted"/>
<gene>
    <name evidence="1" type="ORF">GSI_04926</name>
</gene>
<accession>A0A2G8SGB5</accession>
<name>A0A2G8SGB5_9APHY</name>